<protein>
    <recommendedName>
        <fullName evidence="5">Leucine-rich repeat</fullName>
    </recommendedName>
</protein>
<dbReference type="Proteomes" id="UP000708148">
    <property type="component" value="Unassembled WGS sequence"/>
</dbReference>
<feature type="compositionally biased region" description="Low complexity" evidence="2">
    <location>
        <begin position="691"/>
        <end position="702"/>
    </location>
</feature>
<dbReference type="SUPFAM" id="SSF52047">
    <property type="entry name" value="RNI-like"/>
    <property type="match status" value="1"/>
</dbReference>
<proteinExistence type="predicted"/>
<evidence type="ECO:0000313" key="4">
    <source>
        <dbReference type="Proteomes" id="UP000708148"/>
    </source>
</evidence>
<comment type="subcellular location">
    <subcellularLocation>
        <location evidence="1">Cytoplasm</location>
        <location evidence="1">Cytoskeleton</location>
        <location evidence="1">Cilium axoneme</location>
    </subcellularLocation>
</comment>
<feature type="compositionally biased region" description="Basic residues" evidence="2">
    <location>
        <begin position="584"/>
        <end position="603"/>
    </location>
</feature>
<feature type="compositionally biased region" description="Basic and acidic residues" evidence="2">
    <location>
        <begin position="962"/>
        <end position="978"/>
    </location>
</feature>
<dbReference type="GO" id="GO:0005930">
    <property type="term" value="C:axoneme"/>
    <property type="evidence" value="ECO:0007669"/>
    <property type="project" value="UniProtKB-SubCell"/>
</dbReference>
<evidence type="ECO:0000313" key="3">
    <source>
        <dbReference type="EMBL" id="CAD7695010.1"/>
    </source>
</evidence>
<dbReference type="EMBL" id="CAJHUC010000291">
    <property type="protein sequence ID" value="CAD7695010.1"/>
    <property type="molecule type" value="Genomic_DNA"/>
</dbReference>
<accession>A0A8S1IMQ2</accession>
<feature type="region of interest" description="Disordered" evidence="2">
    <location>
        <begin position="683"/>
        <end position="828"/>
    </location>
</feature>
<feature type="region of interest" description="Disordered" evidence="2">
    <location>
        <begin position="941"/>
        <end position="978"/>
    </location>
</feature>
<dbReference type="InterPro" id="IPR032675">
    <property type="entry name" value="LRR_dom_sf"/>
</dbReference>
<gene>
    <name evidence="3" type="ORF">OSTQU699_LOCUS371</name>
</gene>
<evidence type="ECO:0008006" key="5">
    <source>
        <dbReference type="Google" id="ProtNLM"/>
    </source>
</evidence>
<dbReference type="AlphaFoldDB" id="A0A8S1IMQ2"/>
<dbReference type="Gene3D" id="3.80.10.10">
    <property type="entry name" value="Ribonuclease Inhibitor"/>
    <property type="match status" value="1"/>
</dbReference>
<reference evidence="3" key="1">
    <citation type="submission" date="2020-12" db="EMBL/GenBank/DDBJ databases">
        <authorList>
            <person name="Iha C."/>
        </authorList>
    </citation>
    <scope>NUCLEOTIDE SEQUENCE</scope>
</reference>
<feature type="compositionally biased region" description="Basic and acidic residues" evidence="2">
    <location>
        <begin position="489"/>
        <end position="498"/>
    </location>
</feature>
<evidence type="ECO:0000256" key="2">
    <source>
        <dbReference type="SAM" id="MobiDB-lite"/>
    </source>
</evidence>
<dbReference type="OrthoDB" id="579670at2759"/>
<evidence type="ECO:0000256" key="1">
    <source>
        <dbReference type="ARBA" id="ARBA00004430"/>
    </source>
</evidence>
<feature type="compositionally biased region" description="Basic and acidic residues" evidence="2">
    <location>
        <begin position="610"/>
        <end position="625"/>
    </location>
</feature>
<sequence length="1006" mass="108612">MDVQTRVREDKAFGHSLRFPSREAGRAEDGAAGGGNAELLTAYRKISSDRGCEPRKWVETLLASIPSNLATLGLSLRFSETIDLRTDAIGADEATAVVMTLLSNSRGRRKRECGSRHPAMLPLTLLDLSNSGADNSTVRALCFQCWSLSTRCMLKDLILQNCNLTGAAKHATTDFMWSLASCRPLCRSLERVFLTGNSQLDCSHTFPWSRFLGRVRLSLLCLQDSGMSSSAVCKVCQALSESPTTPGNLRCLRLGPAADGQMDEVALRSLLGCIGKLTQLQLLDVKGLTQEQEDAVLEEWRLLKGSNVFICRPSPGHFRISSLEGCECDEEVLPSESLTYTKGAKWGRCERQPAGQQGLVDKIWDDQRAPTIWGAAGDHTSDQMTAGCPAKVTGSKDSGLATGSQVPSTLFHHPVIFQPRHPAQRSPLHAIQPAAHQSAQSKGRECTDCNQYDAWFGNDIGTSAANRLGAQLGHSDRVDAPRPYGAAETNKRRAERALHSRKKQKRVRDYFGDQLPPAHERVAILPGSRSDGGAPAQQRKRRRADWTMSRGGHLKDVLEESDYGSDDGAISQARPSTHSSGRGGQHRNRRRPRAGGGSSKKKQGSAAGAKVDDFGLTKRGCDPAVEKQFGPPPGGRVFVAKGDSPGSSDLKGYVSDGFVRPDAELVYTTSADDLDVQKDWEHLGRDGTLNSDSQSVASSTSSEIVPCIGPGRSQRGSSRQRSSLDKSDGRPSAGSKVHRRAVVNSLGTSDEDGLGSIVSKKRGLPRSFEIVELDEDESREQPRDEVGESAGDTGPGSHHDRQLRKGKSSKSRDSLPSCHNMGGSPHHKFQAREAHSTGFDAGGDSEHWNNGKLDHGATEDVQLKGSRNMAHTADAVHPEGQESLPIDLGTGDCSDPLGRPQTPHFGPQSYCDNVSPPGDANGGGTATVEVGSDGLPIDLTGTREHGSEGKEIGTDSQLLARPDTEERSGGTEDNQKATMRQERVMRRLGFWSWDRQAVHCNDVTIA</sequence>
<feature type="region of interest" description="Disordered" evidence="2">
    <location>
        <begin position="472"/>
        <end position="653"/>
    </location>
</feature>
<name>A0A8S1IMQ2_9CHLO</name>
<organism evidence="3 4">
    <name type="scientific">Ostreobium quekettii</name>
    <dbReference type="NCBI Taxonomy" id="121088"/>
    <lineage>
        <taxon>Eukaryota</taxon>
        <taxon>Viridiplantae</taxon>
        <taxon>Chlorophyta</taxon>
        <taxon>core chlorophytes</taxon>
        <taxon>Ulvophyceae</taxon>
        <taxon>TCBD clade</taxon>
        <taxon>Bryopsidales</taxon>
        <taxon>Ostreobineae</taxon>
        <taxon>Ostreobiaceae</taxon>
        <taxon>Ostreobium</taxon>
    </lineage>
</organism>
<feature type="compositionally biased region" description="Basic and acidic residues" evidence="2">
    <location>
        <begin position="941"/>
        <end position="953"/>
    </location>
</feature>
<feature type="compositionally biased region" description="Low complexity" evidence="2">
    <location>
        <begin position="711"/>
        <end position="721"/>
    </location>
</feature>
<keyword evidence="4" id="KW-1185">Reference proteome</keyword>
<comment type="caution">
    <text evidence="3">The sequence shown here is derived from an EMBL/GenBank/DDBJ whole genome shotgun (WGS) entry which is preliminary data.</text>
</comment>